<dbReference type="AlphaFoldDB" id="A0A447TDK4"/>
<keyword evidence="1" id="KW-0812">Transmembrane</keyword>
<sequence length="96" mass="10717">MTHILIAIVICQQLLDIASTWYSLRTGIGREANGWLARVMSRVGVLPALLLTKLSLLAACWWLRPPWPAYAILAAIYTAVLINNARAIHQGRQNRP</sequence>
<dbReference type="EMBL" id="LR134182">
    <property type="protein sequence ID" value="VEB43010.1"/>
    <property type="molecule type" value="Genomic_DNA"/>
</dbReference>
<proteinExistence type="predicted"/>
<reference evidence="3 4" key="1">
    <citation type="submission" date="2018-12" db="EMBL/GenBank/DDBJ databases">
        <authorList>
            <consortium name="Pathogen Informatics"/>
        </authorList>
    </citation>
    <scope>NUCLEOTIDE SEQUENCE [LARGE SCALE GENOMIC DNA]</scope>
    <source>
        <strain evidence="3 4">NCTC9695</strain>
    </source>
</reference>
<dbReference type="InterPro" id="IPR043717">
    <property type="entry name" value="DUF5658"/>
</dbReference>
<name>A0A447TDK4_CHRVL</name>
<dbReference type="Proteomes" id="UP000275777">
    <property type="component" value="Chromosome"/>
</dbReference>
<protein>
    <recommendedName>
        <fullName evidence="2">DUF5658 domain-containing protein</fullName>
    </recommendedName>
</protein>
<feature type="domain" description="DUF5658" evidence="2">
    <location>
        <begin position="9"/>
        <end position="88"/>
    </location>
</feature>
<organism evidence="3 4">
    <name type="scientific">Chromobacterium violaceum</name>
    <dbReference type="NCBI Taxonomy" id="536"/>
    <lineage>
        <taxon>Bacteria</taxon>
        <taxon>Pseudomonadati</taxon>
        <taxon>Pseudomonadota</taxon>
        <taxon>Betaproteobacteria</taxon>
        <taxon>Neisseriales</taxon>
        <taxon>Chromobacteriaceae</taxon>
        <taxon>Chromobacterium</taxon>
    </lineage>
</organism>
<evidence type="ECO:0000313" key="4">
    <source>
        <dbReference type="Proteomes" id="UP000275777"/>
    </source>
</evidence>
<evidence type="ECO:0000259" key="2">
    <source>
        <dbReference type="Pfam" id="PF18902"/>
    </source>
</evidence>
<evidence type="ECO:0000256" key="1">
    <source>
        <dbReference type="SAM" id="Phobius"/>
    </source>
</evidence>
<keyword evidence="1" id="KW-1133">Transmembrane helix</keyword>
<feature type="transmembrane region" description="Helical" evidence="1">
    <location>
        <begin position="70"/>
        <end position="88"/>
    </location>
</feature>
<evidence type="ECO:0000313" key="3">
    <source>
        <dbReference type="EMBL" id="VEB43010.1"/>
    </source>
</evidence>
<gene>
    <name evidence="3" type="ORF">NCTC9695_03464</name>
</gene>
<keyword evidence="1" id="KW-0472">Membrane</keyword>
<accession>A0A447TDK4</accession>
<dbReference type="Pfam" id="PF18902">
    <property type="entry name" value="DUF5658"/>
    <property type="match status" value="1"/>
</dbReference>
<feature type="transmembrane region" description="Helical" evidence="1">
    <location>
        <begin position="45"/>
        <end position="64"/>
    </location>
</feature>